<comment type="caution">
    <text evidence="1">The sequence shown here is derived from an EMBL/GenBank/DDBJ whole genome shotgun (WGS) entry which is preliminary data.</text>
</comment>
<evidence type="ECO:0000313" key="1">
    <source>
        <dbReference type="EMBL" id="MBB3995960.1"/>
    </source>
</evidence>
<sequence>MPLIKGYYATENASKYMQQLCKHFGHKIEVSCDTENGWAAFEMGTAHMTATDTGLSLTCEVQDPAAIPAVHNVIDRHLETFAFRETVKTMEWTLE</sequence>
<proteinExistence type="predicted"/>
<gene>
    <name evidence="1" type="ORF">GGR95_003626</name>
</gene>
<dbReference type="EMBL" id="JACIEI010000023">
    <property type="protein sequence ID" value="MBB3995960.1"/>
    <property type="molecule type" value="Genomic_DNA"/>
</dbReference>
<dbReference type="InterPro" id="IPR014543">
    <property type="entry name" value="UCP028291"/>
</dbReference>
<dbReference type="Pfam" id="PF09981">
    <property type="entry name" value="DUF2218"/>
    <property type="match status" value="1"/>
</dbReference>
<evidence type="ECO:0008006" key="3">
    <source>
        <dbReference type="Google" id="ProtNLM"/>
    </source>
</evidence>
<evidence type="ECO:0000313" key="2">
    <source>
        <dbReference type="Proteomes" id="UP000530268"/>
    </source>
</evidence>
<dbReference type="PIRSF" id="PIRSF028291">
    <property type="entry name" value="UCP028291"/>
    <property type="match status" value="1"/>
</dbReference>
<protein>
    <recommendedName>
        <fullName evidence="3">DUF2218 domain-containing protein</fullName>
    </recommendedName>
</protein>
<reference evidence="1 2" key="1">
    <citation type="submission" date="2020-08" db="EMBL/GenBank/DDBJ databases">
        <title>Genomic Encyclopedia of Type Strains, Phase IV (KMG-IV): sequencing the most valuable type-strain genomes for metagenomic binning, comparative biology and taxonomic classification.</title>
        <authorList>
            <person name="Goeker M."/>
        </authorList>
    </citation>
    <scope>NUCLEOTIDE SEQUENCE [LARGE SCALE GENOMIC DNA]</scope>
    <source>
        <strain evidence="1 2">DSM 102234</strain>
    </source>
</reference>
<name>A0A7W6H1V8_9RHOB</name>
<keyword evidence="2" id="KW-1185">Reference proteome</keyword>
<organism evidence="1 2">
    <name type="scientific">Sulfitobacter undariae</name>
    <dbReference type="NCBI Taxonomy" id="1563671"/>
    <lineage>
        <taxon>Bacteria</taxon>
        <taxon>Pseudomonadati</taxon>
        <taxon>Pseudomonadota</taxon>
        <taxon>Alphaproteobacteria</taxon>
        <taxon>Rhodobacterales</taxon>
        <taxon>Roseobacteraceae</taxon>
        <taxon>Sulfitobacter</taxon>
    </lineage>
</organism>
<dbReference type="Proteomes" id="UP000530268">
    <property type="component" value="Unassembled WGS sequence"/>
</dbReference>
<dbReference type="RefSeq" id="WP_184568215.1">
    <property type="nucleotide sequence ID" value="NZ_JACIEI010000023.1"/>
</dbReference>
<dbReference type="Gene3D" id="3.30.310.50">
    <property type="entry name" value="Alpha-D-phosphohexomutase, C-terminal domain"/>
    <property type="match status" value="1"/>
</dbReference>
<dbReference type="AlphaFoldDB" id="A0A7W6H1V8"/>
<accession>A0A7W6H1V8</accession>